<sequence length="46" mass="5468">MQSLKWMYYQNIICRIVDAGFDFNNFGQCVNMVRQAGFRCYSGTKY</sequence>
<protein>
    <submittedName>
        <fullName evidence="1">Uncharacterized protein</fullName>
    </submittedName>
</protein>
<reference evidence="1" key="1">
    <citation type="submission" date="2014-09" db="EMBL/GenBank/DDBJ databases">
        <authorList>
            <person name="Magalhaes I.L.F."/>
            <person name="Oliveira U."/>
            <person name="Santos F.R."/>
            <person name="Vidigal T.H.D.A."/>
            <person name="Brescovit A.D."/>
            <person name="Santos A.J."/>
        </authorList>
    </citation>
    <scope>NUCLEOTIDE SEQUENCE</scope>
    <source>
        <tissue evidence="1">Shoot tissue taken approximately 20 cm above the soil surface</tissue>
    </source>
</reference>
<organism evidence="1">
    <name type="scientific">Arundo donax</name>
    <name type="common">Giant reed</name>
    <name type="synonym">Donax arundinaceus</name>
    <dbReference type="NCBI Taxonomy" id="35708"/>
    <lineage>
        <taxon>Eukaryota</taxon>
        <taxon>Viridiplantae</taxon>
        <taxon>Streptophyta</taxon>
        <taxon>Embryophyta</taxon>
        <taxon>Tracheophyta</taxon>
        <taxon>Spermatophyta</taxon>
        <taxon>Magnoliopsida</taxon>
        <taxon>Liliopsida</taxon>
        <taxon>Poales</taxon>
        <taxon>Poaceae</taxon>
        <taxon>PACMAD clade</taxon>
        <taxon>Arundinoideae</taxon>
        <taxon>Arundineae</taxon>
        <taxon>Arundo</taxon>
    </lineage>
</organism>
<proteinExistence type="predicted"/>
<dbReference type="AlphaFoldDB" id="A0A0A8YQE4"/>
<name>A0A0A8YQE4_ARUDO</name>
<dbReference type="EMBL" id="GBRH01268871">
    <property type="protein sequence ID" value="JAD29024.1"/>
    <property type="molecule type" value="Transcribed_RNA"/>
</dbReference>
<evidence type="ECO:0000313" key="1">
    <source>
        <dbReference type="EMBL" id="JAD29024.1"/>
    </source>
</evidence>
<accession>A0A0A8YQE4</accession>
<reference evidence="1" key="2">
    <citation type="journal article" date="2015" name="Data Brief">
        <title>Shoot transcriptome of the giant reed, Arundo donax.</title>
        <authorList>
            <person name="Barrero R.A."/>
            <person name="Guerrero F.D."/>
            <person name="Moolhuijzen P."/>
            <person name="Goolsby J.A."/>
            <person name="Tidwell J."/>
            <person name="Bellgard S.E."/>
            <person name="Bellgard M.I."/>
        </authorList>
    </citation>
    <scope>NUCLEOTIDE SEQUENCE</scope>
    <source>
        <tissue evidence="1">Shoot tissue taken approximately 20 cm above the soil surface</tissue>
    </source>
</reference>